<dbReference type="RefSeq" id="WP_170829626.1">
    <property type="nucleotide sequence ID" value="NZ_FMZB01000004.1"/>
</dbReference>
<dbReference type="EMBL" id="FMZB01000004">
    <property type="protein sequence ID" value="SDC78424.1"/>
    <property type="molecule type" value="Genomic_DNA"/>
</dbReference>
<evidence type="ECO:0000256" key="1">
    <source>
        <dbReference type="SAM" id="MobiDB-lite"/>
    </source>
</evidence>
<organism evidence="2 3">
    <name type="scientific">Terribacillus halophilus</name>
    <dbReference type="NCBI Taxonomy" id="361279"/>
    <lineage>
        <taxon>Bacteria</taxon>
        <taxon>Bacillati</taxon>
        <taxon>Bacillota</taxon>
        <taxon>Bacilli</taxon>
        <taxon>Bacillales</taxon>
        <taxon>Bacillaceae</taxon>
        <taxon>Terribacillus</taxon>
    </lineage>
</organism>
<protein>
    <submittedName>
        <fullName evidence="2">Uncharacterized protein</fullName>
    </submittedName>
</protein>
<dbReference type="AlphaFoldDB" id="A0A1G6PFU1"/>
<proteinExistence type="predicted"/>
<gene>
    <name evidence="2" type="ORF">SAMN05421663_10499</name>
</gene>
<feature type="region of interest" description="Disordered" evidence="1">
    <location>
        <begin position="1"/>
        <end position="23"/>
    </location>
</feature>
<sequence length="47" mass="5507">MSKRSKSKRFTSQGAQTVRQHDDVFVYRERFSDTVKKQQSESHNGGF</sequence>
<keyword evidence="3" id="KW-1185">Reference proteome</keyword>
<accession>A0A1G6PFU1</accession>
<dbReference type="Proteomes" id="UP000198666">
    <property type="component" value="Unassembled WGS sequence"/>
</dbReference>
<dbReference type="STRING" id="361279.SAMN05421663_10499"/>
<name>A0A1G6PFU1_9BACI</name>
<reference evidence="3" key="1">
    <citation type="submission" date="2016-10" db="EMBL/GenBank/DDBJ databases">
        <authorList>
            <person name="Varghese N."/>
            <person name="Submissions S."/>
        </authorList>
    </citation>
    <scope>NUCLEOTIDE SEQUENCE [LARGE SCALE GENOMIC DNA]</scope>
    <source>
        <strain evidence="3">DSM 21620</strain>
    </source>
</reference>
<evidence type="ECO:0000313" key="2">
    <source>
        <dbReference type="EMBL" id="SDC78424.1"/>
    </source>
</evidence>
<evidence type="ECO:0000313" key="3">
    <source>
        <dbReference type="Proteomes" id="UP000198666"/>
    </source>
</evidence>